<reference evidence="11 12" key="1">
    <citation type="submission" date="2016-12" db="EMBL/GenBank/DDBJ databases">
        <authorList>
            <person name="Song W.-J."/>
            <person name="Kurnit D.M."/>
        </authorList>
    </citation>
    <scope>NUCLEOTIDE SEQUENCE [LARGE SCALE GENOMIC DNA]</scope>
    <source>
        <strain evidence="11 12">CGMCC 1.10808</strain>
    </source>
</reference>
<keyword evidence="7" id="KW-0547">Nucleotide-binding</keyword>
<dbReference type="Pfam" id="PF02367">
    <property type="entry name" value="TsaE"/>
    <property type="match status" value="1"/>
</dbReference>
<dbReference type="EMBL" id="FRDL01000013">
    <property type="protein sequence ID" value="SHN76655.1"/>
    <property type="molecule type" value="Genomic_DNA"/>
</dbReference>
<evidence type="ECO:0000313" key="11">
    <source>
        <dbReference type="EMBL" id="SHN76655.1"/>
    </source>
</evidence>
<keyword evidence="5" id="KW-0819">tRNA processing</keyword>
<dbReference type="AlphaFoldDB" id="A0A1M7U101"/>
<dbReference type="Gene3D" id="3.40.50.300">
    <property type="entry name" value="P-loop containing nucleotide triphosphate hydrolases"/>
    <property type="match status" value="1"/>
</dbReference>
<evidence type="ECO:0000256" key="10">
    <source>
        <dbReference type="ARBA" id="ARBA00032441"/>
    </source>
</evidence>
<gene>
    <name evidence="11" type="ORF">SAMN05216200_11311</name>
</gene>
<dbReference type="InterPro" id="IPR003442">
    <property type="entry name" value="T6A_TsaE"/>
</dbReference>
<keyword evidence="9" id="KW-0460">Magnesium</keyword>
<dbReference type="OrthoDB" id="9800307at2"/>
<accession>A0A1M7U101</accession>
<dbReference type="SUPFAM" id="SSF52540">
    <property type="entry name" value="P-loop containing nucleoside triphosphate hydrolases"/>
    <property type="match status" value="1"/>
</dbReference>
<dbReference type="InterPro" id="IPR027417">
    <property type="entry name" value="P-loop_NTPase"/>
</dbReference>
<proteinExistence type="inferred from homology"/>
<comment type="similarity">
    <text evidence="2">Belongs to the TsaE family.</text>
</comment>
<evidence type="ECO:0000256" key="2">
    <source>
        <dbReference type="ARBA" id="ARBA00007599"/>
    </source>
</evidence>
<keyword evidence="12" id="KW-1185">Reference proteome</keyword>
<keyword evidence="8" id="KW-0067">ATP-binding</keyword>
<dbReference type="GO" id="GO:0046872">
    <property type="term" value="F:metal ion binding"/>
    <property type="evidence" value="ECO:0007669"/>
    <property type="project" value="UniProtKB-KW"/>
</dbReference>
<dbReference type="Proteomes" id="UP000184066">
    <property type="component" value="Unassembled WGS sequence"/>
</dbReference>
<keyword evidence="4" id="KW-0963">Cytoplasm</keyword>
<evidence type="ECO:0000256" key="8">
    <source>
        <dbReference type="ARBA" id="ARBA00022840"/>
    </source>
</evidence>
<dbReference type="RefSeq" id="WP_072748395.1">
    <property type="nucleotide sequence ID" value="NZ_FOHL01000012.1"/>
</dbReference>
<name>A0A1M7U101_9RHOB</name>
<comment type="subcellular location">
    <subcellularLocation>
        <location evidence="1">Cytoplasm</location>
    </subcellularLocation>
</comment>
<dbReference type="PANTHER" id="PTHR33540">
    <property type="entry name" value="TRNA THREONYLCARBAMOYLADENOSINE BIOSYNTHESIS PROTEIN TSAE"/>
    <property type="match status" value="1"/>
</dbReference>
<dbReference type="GO" id="GO:0005737">
    <property type="term" value="C:cytoplasm"/>
    <property type="evidence" value="ECO:0007669"/>
    <property type="project" value="UniProtKB-SubCell"/>
</dbReference>
<organism evidence="11 12">
    <name type="scientific">Oceanicella actignis</name>
    <dbReference type="NCBI Taxonomy" id="1189325"/>
    <lineage>
        <taxon>Bacteria</taxon>
        <taxon>Pseudomonadati</taxon>
        <taxon>Pseudomonadota</taxon>
        <taxon>Alphaproteobacteria</taxon>
        <taxon>Rhodobacterales</taxon>
        <taxon>Paracoccaceae</taxon>
        <taxon>Oceanicella</taxon>
    </lineage>
</organism>
<evidence type="ECO:0000256" key="3">
    <source>
        <dbReference type="ARBA" id="ARBA00019010"/>
    </source>
</evidence>
<evidence type="ECO:0000313" key="12">
    <source>
        <dbReference type="Proteomes" id="UP000184066"/>
    </source>
</evidence>
<evidence type="ECO:0000256" key="9">
    <source>
        <dbReference type="ARBA" id="ARBA00022842"/>
    </source>
</evidence>
<keyword evidence="6" id="KW-0479">Metal-binding</keyword>
<evidence type="ECO:0000256" key="6">
    <source>
        <dbReference type="ARBA" id="ARBA00022723"/>
    </source>
</evidence>
<dbReference type="PANTHER" id="PTHR33540:SF2">
    <property type="entry name" value="TRNA THREONYLCARBAMOYLADENOSINE BIOSYNTHESIS PROTEIN TSAE"/>
    <property type="match status" value="1"/>
</dbReference>
<dbReference type="NCBIfam" id="TIGR00150">
    <property type="entry name" value="T6A_YjeE"/>
    <property type="match status" value="1"/>
</dbReference>
<evidence type="ECO:0000256" key="7">
    <source>
        <dbReference type="ARBA" id="ARBA00022741"/>
    </source>
</evidence>
<protein>
    <recommendedName>
        <fullName evidence="3">tRNA threonylcarbamoyladenosine biosynthesis protein TsaE</fullName>
    </recommendedName>
    <alternativeName>
        <fullName evidence="10">t(6)A37 threonylcarbamoyladenosine biosynthesis protein TsaE</fullName>
    </alternativeName>
</protein>
<sequence>MTIEVLLPDEAATNRAGAALAGALGAGDAVLLFGDLGAGKSALARAAIRALLAEDGREDEDIPSPSFALVQVYDAPRAEIWHADLHRLSGPEGCVELGLEDAFEGALCFVEWPERLGPLTPARRLELRLDFGPEGRGRLLRAAAVGPGWERAMAALAGLGAGCGGKA</sequence>
<dbReference type="STRING" id="1189325.SAMN04488119_11217"/>
<dbReference type="GO" id="GO:0005524">
    <property type="term" value="F:ATP binding"/>
    <property type="evidence" value="ECO:0007669"/>
    <property type="project" value="UniProtKB-KW"/>
</dbReference>
<evidence type="ECO:0000256" key="5">
    <source>
        <dbReference type="ARBA" id="ARBA00022694"/>
    </source>
</evidence>
<evidence type="ECO:0000256" key="1">
    <source>
        <dbReference type="ARBA" id="ARBA00004496"/>
    </source>
</evidence>
<evidence type="ECO:0000256" key="4">
    <source>
        <dbReference type="ARBA" id="ARBA00022490"/>
    </source>
</evidence>
<dbReference type="GO" id="GO:0002949">
    <property type="term" value="P:tRNA threonylcarbamoyladenosine modification"/>
    <property type="evidence" value="ECO:0007669"/>
    <property type="project" value="InterPro"/>
</dbReference>